<evidence type="ECO:0000313" key="1">
    <source>
        <dbReference type="EMBL" id="NCN65415.1"/>
    </source>
</evidence>
<dbReference type="EMBL" id="JAACQH010000126">
    <property type="protein sequence ID" value="NCS91900.1"/>
    <property type="molecule type" value="Genomic_DNA"/>
</dbReference>
<dbReference type="Proteomes" id="UP000768163">
    <property type="component" value="Unassembled WGS sequence"/>
</dbReference>
<proteinExistence type="predicted"/>
<reference evidence="2" key="1">
    <citation type="submission" date="2019-11" db="EMBL/GenBank/DDBJ databases">
        <title>Lipid analysis of CO2-rich subsurface aquifers suggests an autotrophy-based deep biosphere with lysolipids enriched in CPR bacteria.</title>
        <authorList>
            <person name="Probst A.J."/>
            <person name="Elling F.J."/>
            <person name="Castelle C.J."/>
            <person name="Zhu Q."/>
            <person name="Elvert M."/>
            <person name="Birarda G."/>
            <person name="Holman H.-Y."/>
            <person name="Lane K.R."/>
            <person name="Ladd B."/>
            <person name="Ryan M.C."/>
            <person name="Woyke T."/>
            <person name="Hinrichs K.-U."/>
            <person name="Banfield J.F."/>
        </authorList>
    </citation>
    <scope>NUCLEOTIDE SEQUENCE</scope>
    <source>
        <strain evidence="1">CG_2015-01_33_1645</strain>
        <strain evidence="2">CG_2015-04_33_537</strain>
    </source>
</reference>
<evidence type="ECO:0000313" key="3">
    <source>
        <dbReference type="Proteomes" id="UP000738826"/>
    </source>
</evidence>
<sequence>NPIEYANKDLKRELAKKLNFEEMVDACESTALELFNDRKMSYSESWQAKFLDEKYNFEGGKKLAK</sequence>
<evidence type="ECO:0000313" key="2">
    <source>
        <dbReference type="EMBL" id="NCS91900.1"/>
    </source>
</evidence>
<dbReference type="Proteomes" id="UP000738826">
    <property type="component" value="Unassembled WGS sequence"/>
</dbReference>
<feature type="non-terminal residue" evidence="2">
    <location>
        <position position="1"/>
    </location>
</feature>
<organism evidence="2 3">
    <name type="scientific">Candidatus Altarchaeum hamiconexum</name>
    <dbReference type="NCBI Taxonomy" id="1803513"/>
    <lineage>
        <taxon>Archaea</taxon>
        <taxon>Candidatus Altarchaeota</taxon>
        <taxon>Candidatus Altiarchaeia</taxon>
        <taxon>Candidatus Altarchaeales</taxon>
        <taxon>Candidatus Altarchaeaceae</taxon>
        <taxon>Candidatus Altarchaeum</taxon>
    </lineage>
</organism>
<name>A0A8J7YXW9_9ARCH</name>
<dbReference type="AlphaFoldDB" id="A0A8J7YXW9"/>
<gene>
    <name evidence="2" type="ORF">GW779_05820</name>
    <name evidence="1" type="ORF">GW910_05080</name>
</gene>
<dbReference type="EMBL" id="JAACVF010000138">
    <property type="protein sequence ID" value="NCN65415.1"/>
    <property type="molecule type" value="Genomic_DNA"/>
</dbReference>
<accession>A0A8J7YXW9</accession>
<protein>
    <submittedName>
        <fullName evidence="2">Uncharacterized protein</fullName>
    </submittedName>
</protein>
<comment type="caution">
    <text evidence="2">The sequence shown here is derived from an EMBL/GenBank/DDBJ whole genome shotgun (WGS) entry which is preliminary data.</text>
</comment>